<gene>
    <name evidence="4" type="ORF">WKW82_31645</name>
</gene>
<reference evidence="4 5" key="1">
    <citation type="submission" date="2024-03" db="EMBL/GenBank/DDBJ databases">
        <title>Novel species of the genus Variovorax.</title>
        <authorList>
            <person name="Liu Q."/>
            <person name="Xin Y.-H."/>
        </authorList>
    </citation>
    <scope>NUCLEOTIDE SEQUENCE [LARGE SCALE GENOMIC DNA]</scope>
    <source>
        <strain evidence="4 5">KACC 18900</strain>
    </source>
</reference>
<dbReference type="Gene3D" id="1.20.58.1460">
    <property type="match status" value="1"/>
</dbReference>
<dbReference type="PANTHER" id="PTHR30319">
    <property type="entry name" value="PHENYLACETIC ACID REGULATOR-RELATED TRANSCRIPTIONAL REPRESSOR"/>
    <property type="match status" value="1"/>
</dbReference>
<dbReference type="InterPro" id="IPR048846">
    <property type="entry name" value="PaaX-like_central"/>
</dbReference>
<sequence length="284" mass="31692">MPRIKQETASNAPTRVSPGSARSVLLTLLGEFVHPTHESTWTSTLLYAFHGIGIAEKSARQAIARAAAAGWIENDREGRRASWRLTASADALITEGSRRVRGIRSSVDSWQGEWVVLYISLPETRRADRLRVYRALSWLGFGNPTPGLWICPHADRAEAARKMVEEMGLTGHTIALNAQSLGFGVSERALVAQAWDLQSISSHYDELVKRFGGLRPRSDEATFFAHIELVNELQRLPSIDPGLPVPLLPADWQGTRAANRLNELRARWRDAAHAHWRSVSREHD</sequence>
<evidence type="ECO:0000313" key="5">
    <source>
        <dbReference type="Proteomes" id="UP001385892"/>
    </source>
</evidence>
<dbReference type="Pfam" id="PF07848">
    <property type="entry name" value="PaaX"/>
    <property type="match status" value="1"/>
</dbReference>
<dbReference type="PANTHER" id="PTHR30319:SF1">
    <property type="entry name" value="TRANSCRIPTIONAL REPRESSOR PAAX"/>
    <property type="match status" value="1"/>
</dbReference>
<dbReference type="InterPro" id="IPR013225">
    <property type="entry name" value="PaaX_C"/>
</dbReference>
<accession>A0ABU8WWT0</accession>
<dbReference type="Pfam" id="PF20803">
    <property type="entry name" value="PaaX_M"/>
    <property type="match status" value="1"/>
</dbReference>
<protein>
    <submittedName>
        <fullName evidence="4">PaaX family transcriptional regulator C-terminal domain-containing protein</fullName>
    </submittedName>
</protein>
<dbReference type="InterPro" id="IPR011965">
    <property type="entry name" value="PaaX_trns_reg"/>
</dbReference>
<dbReference type="Gene3D" id="1.10.10.10">
    <property type="entry name" value="Winged helix-like DNA-binding domain superfamily/Winged helix DNA-binding domain"/>
    <property type="match status" value="1"/>
</dbReference>
<proteinExistence type="predicted"/>
<evidence type="ECO:0000313" key="4">
    <source>
        <dbReference type="EMBL" id="MEJ8851228.1"/>
    </source>
</evidence>
<dbReference type="PIRSF" id="PIRSF020623">
    <property type="entry name" value="PaaX"/>
    <property type="match status" value="1"/>
</dbReference>
<feature type="domain" description="Transcriptional repressor PaaX-like N-terminal" evidence="1">
    <location>
        <begin position="20"/>
        <end position="88"/>
    </location>
</feature>
<dbReference type="EMBL" id="JBBKZT010000020">
    <property type="protein sequence ID" value="MEJ8851228.1"/>
    <property type="molecule type" value="Genomic_DNA"/>
</dbReference>
<evidence type="ECO:0000259" key="1">
    <source>
        <dbReference type="Pfam" id="PF07848"/>
    </source>
</evidence>
<keyword evidence="5" id="KW-1185">Reference proteome</keyword>
<dbReference type="InterPro" id="IPR012906">
    <property type="entry name" value="PaaX-like_N"/>
</dbReference>
<comment type="caution">
    <text evidence="4">The sequence shown here is derived from an EMBL/GenBank/DDBJ whole genome shotgun (WGS) entry which is preliminary data.</text>
</comment>
<evidence type="ECO:0000259" key="2">
    <source>
        <dbReference type="Pfam" id="PF08223"/>
    </source>
</evidence>
<organism evidence="4 5">
    <name type="scientific">Variovorax rhizosphaerae</name>
    <dbReference type="NCBI Taxonomy" id="1836200"/>
    <lineage>
        <taxon>Bacteria</taxon>
        <taxon>Pseudomonadati</taxon>
        <taxon>Pseudomonadota</taxon>
        <taxon>Betaproteobacteria</taxon>
        <taxon>Burkholderiales</taxon>
        <taxon>Comamonadaceae</taxon>
        <taxon>Variovorax</taxon>
    </lineage>
</organism>
<feature type="domain" description="Transcriptional repressor PaaX-like C-terminal" evidence="2">
    <location>
        <begin position="195"/>
        <end position="277"/>
    </location>
</feature>
<dbReference type="Pfam" id="PF08223">
    <property type="entry name" value="PaaX_C"/>
    <property type="match status" value="1"/>
</dbReference>
<dbReference type="InterPro" id="IPR036388">
    <property type="entry name" value="WH-like_DNA-bd_sf"/>
</dbReference>
<name>A0ABU8WWT0_9BURK</name>
<evidence type="ECO:0000259" key="3">
    <source>
        <dbReference type="Pfam" id="PF20803"/>
    </source>
</evidence>
<feature type="domain" description="Transcriptional repressor PaaX-like central Cas2-like" evidence="3">
    <location>
        <begin position="109"/>
        <end position="185"/>
    </location>
</feature>
<dbReference type="RefSeq" id="WP_340346778.1">
    <property type="nucleotide sequence ID" value="NZ_JBBKZT010000020.1"/>
</dbReference>
<dbReference type="Proteomes" id="UP001385892">
    <property type="component" value="Unassembled WGS sequence"/>
</dbReference>
<dbReference type="Gene3D" id="3.30.70.2650">
    <property type="match status" value="1"/>
</dbReference>